<sequence length="214" mass="23355">MDLAGSCSLPLLFLGSKISTPIKSCTACFSSTNDTGTVTRAIASSSIPITVCSPSKWFCPSRIQPTIHRASFDSNELAYKSLNPSTPLPNWAKIWSPPTNHSPPCGDCCGLLRKSTGDVLQVIDVENRSLNNVIIFPLDGVFFVRSTIEIVHKGHRKRGGKSFMRGGHAALTQGRGHEWSNGKCYVIFCTQTEIDFGPLDLNHVHIDRLRVGSI</sequence>
<evidence type="ECO:0000313" key="1">
    <source>
        <dbReference type="EMBL" id="KAK6916395.1"/>
    </source>
</evidence>
<comment type="caution">
    <text evidence="1">The sequence shown here is derived from an EMBL/GenBank/DDBJ whole genome shotgun (WGS) entry which is preliminary data.</text>
</comment>
<accession>A0AAN8YY04</accession>
<gene>
    <name evidence="1" type="ORF">RJ641_019256</name>
</gene>
<dbReference type="Proteomes" id="UP001370490">
    <property type="component" value="Unassembled WGS sequence"/>
</dbReference>
<protein>
    <submittedName>
        <fullName evidence="1">Uncharacterized protein</fullName>
    </submittedName>
</protein>
<proteinExistence type="predicted"/>
<keyword evidence="2" id="KW-1185">Reference proteome</keyword>
<evidence type="ECO:0000313" key="2">
    <source>
        <dbReference type="Proteomes" id="UP001370490"/>
    </source>
</evidence>
<organism evidence="1 2">
    <name type="scientific">Dillenia turbinata</name>
    <dbReference type="NCBI Taxonomy" id="194707"/>
    <lineage>
        <taxon>Eukaryota</taxon>
        <taxon>Viridiplantae</taxon>
        <taxon>Streptophyta</taxon>
        <taxon>Embryophyta</taxon>
        <taxon>Tracheophyta</taxon>
        <taxon>Spermatophyta</taxon>
        <taxon>Magnoliopsida</taxon>
        <taxon>eudicotyledons</taxon>
        <taxon>Gunneridae</taxon>
        <taxon>Pentapetalae</taxon>
        <taxon>Dilleniales</taxon>
        <taxon>Dilleniaceae</taxon>
        <taxon>Dillenia</taxon>
    </lineage>
</organism>
<name>A0AAN8YY04_9MAGN</name>
<dbReference type="AlphaFoldDB" id="A0AAN8YY04"/>
<reference evidence="1 2" key="1">
    <citation type="submission" date="2023-12" db="EMBL/GenBank/DDBJ databases">
        <title>A high-quality genome assembly for Dillenia turbinata (Dilleniales).</title>
        <authorList>
            <person name="Chanderbali A."/>
        </authorList>
    </citation>
    <scope>NUCLEOTIDE SEQUENCE [LARGE SCALE GENOMIC DNA]</scope>
    <source>
        <strain evidence="1">LSX21</strain>
        <tissue evidence="1">Leaf</tissue>
    </source>
</reference>
<dbReference type="EMBL" id="JBAMMX010000024">
    <property type="protein sequence ID" value="KAK6916395.1"/>
    <property type="molecule type" value="Genomic_DNA"/>
</dbReference>